<dbReference type="Proteomes" id="UP000808349">
    <property type="component" value="Unassembled WGS sequence"/>
</dbReference>
<evidence type="ECO:0000313" key="3">
    <source>
        <dbReference type="EMBL" id="MBK9717357.1"/>
    </source>
</evidence>
<sequence>MKKIVLLNIVLAAFLMLHLQAQTNSDYTVQTRVVVNTSPPSISIRWPKIATGVTAYNIYRKEKTDQSWGNILGSTLGTDTIWTDTQVKIGETYEYNIQKLNGTTLLGISYLLSGIEVPVVHSRGKALIVVEAGLASAIPNEIKSLMADINADGWEVITTQVSETDSIQKVKREIKRIDLEVGGINALILLGHIPVPYSGNFGKIEHFRFPPDGHVEHSGCWPADVYYAVDYDQWTDTITNIDATRIENKNIPGDGKLDQTRTPAKVNYLMGRIDLSNLPAFPLSEVELTKQYIKKAHDFRFKITKTIEKGVIDDRFAVTQGAYGSQAWRNFAAMFGPQQIIQGDMLQHCDAQNLLFAYGAGGGTYTDCGRVCSTDSFLRHKGAIFNMIFGSNFGDWDNKNNLLRAPLAAKENGLTNAWSGRPHWQNHAMALGEPVGYSAQLTQNNLNTYTYNDAANAIHIALMGDPTLRLHMIAPPSNVTATPISNNTMVTLNWLPSIEPGILGYYIYHSEYQFGTYLPLNINPQLALNFTDSFPNNGNNFYQVKAVKLTTSASGSYFNTSHGASISIGNIIGNPVDVDHVIQHYLDIVPNPATSVITMSTNYNINDLTTHIYNQLGQLVISKKPYLNQLNNIDINVSDLKAGLYFLKYGPMIKTFVKL</sequence>
<name>A0A9D7XH06_9BACT</name>
<dbReference type="SUPFAM" id="SSF49265">
    <property type="entry name" value="Fibronectin type III"/>
    <property type="match status" value="1"/>
</dbReference>
<proteinExistence type="predicted"/>
<dbReference type="EMBL" id="JADKFW010000004">
    <property type="protein sequence ID" value="MBK9717357.1"/>
    <property type="molecule type" value="Genomic_DNA"/>
</dbReference>
<dbReference type="Gene3D" id="2.60.40.10">
    <property type="entry name" value="Immunoglobulins"/>
    <property type="match status" value="2"/>
</dbReference>
<gene>
    <name evidence="3" type="ORF">IPO85_07570</name>
</gene>
<keyword evidence="1" id="KW-0732">Signal</keyword>
<dbReference type="InterPro" id="IPR013783">
    <property type="entry name" value="Ig-like_fold"/>
</dbReference>
<feature type="chain" id="PRO_5038934240" evidence="1">
    <location>
        <begin position="22"/>
        <end position="659"/>
    </location>
</feature>
<dbReference type="AlphaFoldDB" id="A0A9D7XH06"/>
<reference evidence="3 4" key="1">
    <citation type="submission" date="2020-10" db="EMBL/GenBank/DDBJ databases">
        <title>Connecting structure to function with the recovery of over 1000 high-quality activated sludge metagenome-assembled genomes encoding full-length rRNA genes using long-read sequencing.</title>
        <authorList>
            <person name="Singleton C.M."/>
            <person name="Petriglieri F."/>
            <person name="Kristensen J.M."/>
            <person name="Kirkegaard R.H."/>
            <person name="Michaelsen T.Y."/>
            <person name="Andersen M.H."/>
            <person name="Karst S.M."/>
            <person name="Dueholm M.S."/>
            <person name="Nielsen P.H."/>
            <person name="Albertsen M."/>
        </authorList>
    </citation>
    <scope>NUCLEOTIDE SEQUENCE [LARGE SCALE GENOMIC DNA]</scope>
    <source>
        <strain evidence="3">Ribe_18-Q3-R11-54_BAT3C.373</strain>
    </source>
</reference>
<dbReference type="Pfam" id="PF18962">
    <property type="entry name" value="Por_Secre_tail"/>
    <property type="match status" value="1"/>
</dbReference>
<evidence type="ECO:0000313" key="4">
    <source>
        <dbReference type="Proteomes" id="UP000808349"/>
    </source>
</evidence>
<accession>A0A9D7XH06</accession>
<dbReference type="InterPro" id="IPR036116">
    <property type="entry name" value="FN3_sf"/>
</dbReference>
<feature type="signal peptide" evidence="1">
    <location>
        <begin position="1"/>
        <end position="21"/>
    </location>
</feature>
<organism evidence="3 4">
    <name type="scientific">Candidatus Defluviibacterium haderslevense</name>
    <dbReference type="NCBI Taxonomy" id="2981993"/>
    <lineage>
        <taxon>Bacteria</taxon>
        <taxon>Pseudomonadati</taxon>
        <taxon>Bacteroidota</taxon>
        <taxon>Saprospiria</taxon>
        <taxon>Saprospirales</taxon>
        <taxon>Saprospiraceae</taxon>
        <taxon>Candidatus Defluviibacterium</taxon>
    </lineage>
</organism>
<dbReference type="NCBIfam" id="TIGR04183">
    <property type="entry name" value="Por_Secre_tail"/>
    <property type="match status" value="1"/>
</dbReference>
<evidence type="ECO:0000256" key="1">
    <source>
        <dbReference type="SAM" id="SignalP"/>
    </source>
</evidence>
<protein>
    <submittedName>
        <fullName evidence="3">T9SS type A sorting domain-containing protein</fullName>
    </submittedName>
</protein>
<dbReference type="InterPro" id="IPR026444">
    <property type="entry name" value="Secre_tail"/>
</dbReference>
<evidence type="ECO:0000259" key="2">
    <source>
        <dbReference type="Pfam" id="PF18962"/>
    </source>
</evidence>
<comment type="caution">
    <text evidence="3">The sequence shown here is derived from an EMBL/GenBank/DDBJ whole genome shotgun (WGS) entry which is preliminary data.</text>
</comment>
<feature type="domain" description="Secretion system C-terminal sorting" evidence="2">
    <location>
        <begin position="589"/>
        <end position="649"/>
    </location>
</feature>